<feature type="transmembrane region" description="Helical" evidence="1">
    <location>
        <begin position="170"/>
        <end position="190"/>
    </location>
</feature>
<comment type="caution">
    <text evidence="2">The sequence shown here is derived from an EMBL/GenBank/DDBJ whole genome shotgun (WGS) entry which is preliminary data.</text>
</comment>
<protein>
    <submittedName>
        <fullName evidence="2">Uncharacterized protein</fullName>
    </submittedName>
</protein>
<organism evidence="2 3">
    <name type="scientific">Rotaria sordida</name>
    <dbReference type="NCBI Taxonomy" id="392033"/>
    <lineage>
        <taxon>Eukaryota</taxon>
        <taxon>Metazoa</taxon>
        <taxon>Spiralia</taxon>
        <taxon>Gnathifera</taxon>
        <taxon>Rotifera</taxon>
        <taxon>Eurotatoria</taxon>
        <taxon>Bdelloidea</taxon>
        <taxon>Philodinida</taxon>
        <taxon>Philodinidae</taxon>
        <taxon>Rotaria</taxon>
    </lineage>
</organism>
<dbReference type="AlphaFoldDB" id="A0A813T5X4"/>
<sequence length="483" mass="57866">MMSRRQSAAHPIIMREEHDHRSSLCINAQHRLSSVSQIYLPYGTEYHPQSLVPPHGLDVPQQLFLTEATEQDNTTMRRRQISMISQRHPLLEETINEEDITESDQESITQRRCTFLFFIQPIVSGLLVLPILVLFWQCGWNLTLILLNHLNGFPLTLYLKEFNLEEHANYSARSLSIAYAVAQIYLLICYRVQDFLFNFLKERHWFLQNVLLKLHILGLASIYIVQWVMLWTFWDQYTPHEWYFELTLSFSAIFALIVFTGHLSDLICAPFLMSYDSIDYCLQFGCPLLTRQMKQWKINLLNYILYEIIISNIALIAWRGFYHFLDKHLYPDNFAMSVGLCLLIGYILYFPLMYFQTYFEELNLKYEFWTFFSINFPQFYRNIRHLLAFTSCLFLWRGFWLLYDTYIYIFEEYYQTYFILFLISFLLLAFLQTSSSTNGPLSNITDEYNIFPLYPNCYLSIVFERYPQLDWFRSPITDRNRQL</sequence>
<dbReference type="Proteomes" id="UP000663882">
    <property type="component" value="Unassembled WGS sequence"/>
</dbReference>
<dbReference type="InterPro" id="IPR032751">
    <property type="entry name" value="Fuseless"/>
</dbReference>
<proteinExistence type="predicted"/>
<keyword evidence="1" id="KW-0472">Membrane</keyword>
<dbReference type="EMBL" id="CAJNOO010000106">
    <property type="protein sequence ID" value="CAF0805939.1"/>
    <property type="molecule type" value="Genomic_DNA"/>
</dbReference>
<accession>A0A813T5X4</accession>
<name>A0A813T5X4_9BILA</name>
<dbReference type="PANTHER" id="PTHR35270">
    <property type="entry name" value="FUSELESS, ISOFORM A"/>
    <property type="match status" value="1"/>
</dbReference>
<dbReference type="Pfam" id="PF15993">
    <property type="entry name" value="Fuseless"/>
    <property type="match status" value="1"/>
</dbReference>
<evidence type="ECO:0000256" key="1">
    <source>
        <dbReference type="SAM" id="Phobius"/>
    </source>
</evidence>
<dbReference type="OrthoDB" id="45313at2759"/>
<feature type="transmembrane region" description="Helical" evidence="1">
    <location>
        <begin position="414"/>
        <end position="431"/>
    </location>
</feature>
<keyword evidence="1" id="KW-1133">Transmembrane helix</keyword>
<feature type="transmembrane region" description="Helical" evidence="1">
    <location>
        <begin position="334"/>
        <end position="355"/>
    </location>
</feature>
<feature type="transmembrane region" description="Helical" evidence="1">
    <location>
        <begin position="210"/>
        <end position="230"/>
    </location>
</feature>
<feature type="transmembrane region" description="Helical" evidence="1">
    <location>
        <begin position="386"/>
        <end position="408"/>
    </location>
</feature>
<reference evidence="2" key="1">
    <citation type="submission" date="2021-02" db="EMBL/GenBank/DDBJ databases">
        <authorList>
            <person name="Nowell W R."/>
        </authorList>
    </citation>
    <scope>NUCLEOTIDE SEQUENCE</scope>
</reference>
<feature type="transmembrane region" description="Helical" evidence="1">
    <location>
        <begin position="300"/>
        <end position="322"/>
    </location>
</feature>
<dbReference type="PANTHER" id="PTHR35270:SF2">
    <property type="entry name" value="FUSELESS, ISOFORM A"/>
    <property type="match status" value="1"/>
</dbReference>
<evidence type="ECO:0000313" key="3">
    <source>
        <dbReference type="Proteomes" id="UP000663882"/>
    </source>
</evidence>
<feature type="transmembrane region" description="Helical" evidence="1">
    <location>
        <begin position="115"/>
        <end position="136"/>
    </location>
</feature>
<evidence type="ECO:0000313" key="2">
    <source>
        <dbReference type="EMBL" id="CAF0805939.1"/>
    </source>
</evidence>
<gene>
    <name evidence="2" type="ORF">RFH988_LOCUS4169</name>
</gene>
<feature type="transmembrane region" description="Helical" evidence="1">
    <location>
        <begin position="242"/>
        <end position="263"/>
    </location>
</feature>
<keyword evidence="1" id="KW-0812">Transmembrane</keyword>